<evidence type="ECO:0000313" key="2">
    <source>
        <dbReference type="EMBL" id="CUI17290.1"/>
    </source>
</evidence>
<dbReference type="Proteomes" id="UP000069902">
    <property type="component" value="Chromosome cPNK"/>
</dbReference>
<keyword evidence="3" id="KW-1185">Reference proteome</keyword>
<dbReference type="RefSeq" id="WP_059061441.1">
    <property type="nucleotide sequence ID" value="NZ_LN879502.1"/>
</dbReference>
<accession>A0A0U5JEP7</accession>
<keyword evidence="1" id="KW-0175">Coiled coil</keyword>
<name>A0A0U5JEP7_9BACT</name>
<dbReference type="EMBL" id="LN879502">
    <property type="protein sequence ID" value="CUI17290.1"/>
    <property type="molecule type" value="Genomic_DNA"/>
</dbReference>
<evidence type="ECO:0000256" key="1">
    <source>
        <dbReference type="SAM" id="Coils"/>
    </source>
</evidence>
<organism evidence="2 3">
    <name type="scientific">Candidatus Protochlamydia naegleriophila</name>
    <dbReference type="NCBI Taxonomy" id="389348"/>
    <lineage>
        <taxon>Bacteria</taxon>
        <taxon>Pseudomonadati</taxon>
        <taxon>Chlamydiota</taxon>
        <taxon>Chlamydiia</taxon>
        <taxon>Parachlamydiales</taxon>
        <taxon>Parachlamydiaceae</taxon>
        <taxon>Candidatus Protochlamydia</taxon>
    </lineage>
</organism>
<sequence>MNAITPLTPPASVLDRIRQVNEAAQDQAIPIEQRVALLSSALTEVAYIVALQGKCTAITVTQLKNDNTNLEQSLTNLTAHVDNLEVQLDHLTAEKDKDALIKGWEKTALALNAIVLGPAVYMTIFNPVSAPVNLLLVGACALFEKTTISLRVRQLEREMNAYLEENPQGKKTDALRHAKRVLRISD</sequence>
<dbReference type="InParanoid" id="A0A0U5JEP7"/>
<gene>
    <name evidence="2" type="ORF">PNK_1681</name>
</gene>
<dbReference type="Gene3D" id="1.20.1170.10">
    <property type="match status" value="1"/>
</dbReference>
<dbReference type="KEGG" id="pnl:PNK_1681"/>
<proteinExistence type="predicted"/>
<feature type="coiled-coil region" evidence="1">
    <location>
        <begin position="60"/>
        <end position="94"/>
    </location>
</feature>
<dbReference type="AlphaFoldDB" id="A0A0U5JEP7"/>
<protein>
    <submittedName>
        <fullName evidence="2">Uncharacterized protein</fullName>
    </submittedName>
</protein>
<reference evidence="3" key="1">
    <citation type="submission" date="2015-09" db="EMBL/GenBank/DDBJ databases">
        <authorList>
            <person name="Bertelli C."/>
        </authorList>
    </citation>
    <scope>NUCLEOTIDE SEQUENCE [LARGE SCALE GENOMIC DNA]</scope>
    <source>
        <strain evidence="3">KNic</strain>
    </source>
</reference>
<evidence type="ECO:0000313" key="3">
    <source>
        <dbReference type="Proteomes" id="UP000069902"/>
    </source>
</evidence>
<dbReference type="PATRIC" id="fig|389348.3.peg.1883"/>